<evidence type="ECO:0000313" key="1">
    <source>
        <dbReference type="EMBL" id="GAA4448768.1"/>
    </source>
</evidence>
<protein>
    <submittedName>
        <fullName evidence="1">Uncharacterized protein</fullName>
    </submittedName>
</protein>
<accession>A0ABP8MFX1</accession>
<name>A0ABP8MFX1_9BACT</name>
<keyword evidence="2" id="KW-1185">Reference proteome</keyword>
<proteinExistence type="predicted"/>
<dbReference type="Proteomes" id="UP001501175">
    <property type="component" value="Unassembled WGS sequence"/>
</dbReference>
<dbReference type="RefSeq" id="WP_345240605.1">
    <property type="nucleotide sequence ID" value="NZ_BAABHD010000005.1"/>
</dbReference>
<evidence type="ECO:0000313" key="2">
    <source>
        <dbReference type="Proteomes" id="UP001501175"/>
    </source>
</evidence>
<organism evidence="1 2">
    <name type="scientific">Nibrella saemangeumensis</name>
    <dbReference type="NCBI Taxonomy" id="1084526"/>
    <lineage>
        <taxon>Bacteria</taxon>
        <taxon>Pseudomonadati</taxon>
        <taxon>Bacteroidota</taxon>
        <taxon>Cytophagia</taxon>
        <taxon>Cytophagales</taxon>
        <taxon>Spirosomataceae</taxon>
        <taxon>Nibrella</taxon>
    </lineage>
</organism>
<gene>
    <name evidence="1" type="ORF">GCM10023189_07110</name>
</gene>
<dbReference type="EMBL" id="BAABHD010000005">
    <property type="protein sequence ID" value="GAA4448768.1"/>
    <property type="molecule type" value="Genomic_DNA"/>
</dbReference>
<sequence>MYENDELYKEILKPRTVNFTDASRYSAVSVKDEQWEAIKEYEKETTIPIHYLFYNPCRVPQSIEMPLTADINYTSFSVGARVLLTVTLFKKFDSENKGYSPSFGELKYTLDAPFNEVANEGGWRLEDYIADQLITCKEGYIVKDNDDINLYKVFNRRSGPIASAFSLTFDMTQQ</sequence>
<reference evidence="2" key="1">
    <citation type="journal article" date="2019" name="Int. J. Syst. Evol. Microbiol.">
        <title>The Global Catalogue of Microorganisms (GCM) 10K type strain sequencing project: providing services to taxonomists for standard genome sequencing and annotation.</title>
        <authorList>
            <consortium name="The Broad Institute Genomics Platform"/>
            <consortium name="The Broad Institute Genome Sequencing Center for Infectious Disease"/>
            <person name="Wu L."/>
            <person name="Ma J."/>
        </authorList>
    </citation>
    <scope>NUCLEOTIDE SEQUENCE [LARGE SCALE GENOMIC DNA]</scope>
    <source>
        <strain evidence="2">JCM 17927</strain>
    </source>
</reference>
<comment type="caution">
    <text evidence="1">The sequence shown here is derived from an EMBL/GenBank/DDBJ whole genome shotgun (WGS) entry which is preliminary data.</text>
</comment>